<dbReference type="AlphaFoldDB" id="A0A645I8Q7"/>
<dbReference type="InterPro" id="IPR023168">
    <property type="entry name" value="GatB_Yqey_C_2"/>
</dbReference>
<protein>
    <recommendedName>
        <fullName evidence="2">GatB/YqeY domain-containing protein</fullName>
    </recommendedName>
</protein>
<sequence>MQDLGKVMSALMPKVKGRADGKLVNSIVRQHLQK</sequence>
<dbReference type="SUPFAM" id="SSF89095">
    <property type="entry name" value="GatB/YqeY motif"/>
    <property type="match status" value="1"/>
</dbReference>
<dbReference type="Pfam" id="PF09424">
    <property type="entry name" value="YqeY"/>
    <property type="match status" value="1"/>
</dbReference>
<dbReference type="EMBL" id="VSSQ01107749">
    <property type="protein sequence ID" value="MPN46789.1"/>
    <property type="molecule type" value="Genomic_DNA"/>
</dbReference>
<dbReference type="InterPro" id="IPR019004">
    <property type="entry name" value="YqeY/Aim41"/>
</dbReference>
<dbReference type="GO" id="GO:0016884">
    <property type="term" value="F:carbon-nitrogen ligase activity, with glutamine as amido-N-donor"/>
    <property type="evidence" value="ECO:0007669"/>
    <property type="project" value="InterPro"/>
</dbReference>
<comment type="caution">
    <text evidence="1">The sequence shown here is derived from an EMBL/GenBank/DDBJ whole genome shotgun (WGS) entry which is preliminary data.</text>
</comment>
<proteinExistence type="predicted"/>
<dbReference type="Gene3D" id="1.10.10.410">
    <property type="match status" value="1"/>
</dbReference>
<reference evidence="1" key="1">
    <citation type="submission" date="2019-08" db="EMBL/GenBank/DDBJ databases">
        <authorList>
            <person name="Kucharzyk K."/>
            <person name="Murdoch R.W."/>
            <person name="Higgins S."/>
            <person name="Loffler F."/>
        </authorList>
    </citation>
    <scope>NUCLEOTIDE SEQUENCE</scope>
</reference>
<evidence type="ECO:0008006" key="2">
    <source>
        <dbReference type="Google" id="ProtNLM"/>
    </source>
</evidence>
<organism evidence="1">
    <name type="scientific">bioreactor metagenome</name>
    <dbReference type="NCBI Taxonomy" id="1076179"/>
    <lineage>
        <taxon>unclassified sequences</taxon>
        <taxon>metagenomes</taxon>
        <taxon>ecological metagenomes</taxon>
    </lineage>
</organism>
<accession>A0A645I8Q7</accession>
<gene>
    <name evidence="1" type="ORF">SDC9_194388</name>
</gene>
<name>A0A645I8Q7_9ZZZZ</name>
<evidence type="ECO:0000313" key="1">
    <source>
        <dbReference type="EMBL" id="MPN46789.1"/>
    </source>
</evidence>
<dbReference type="InterPro" id="IPR003789">
    <property type="entry name" value="Asn/Gln_tRNA_amidoTrase-B-like"/>
</dbReference>